<accession>A0A968KW16</accession>
<sequence>MQFLILKTVYDSWLYLNPNAILALNEEYNGTTLTLVSEVRDSLGRKSKTFTVVDELEAMMRLIQAASS</sequence>
<name>A0A968KW16_9SPIO</name>
<evidence type="ECO:0000313" key="2">
    <source>
        <dbReference type="Proteomes" id="UP000778951"/>
    </source>
</evidence>
<evidence type="ECO:0000313" key="1">
    <source>
        <dbReference type="EMBL" id="NIZ69743.1"/>
    </source>
</evidence>
<dbReference type="Proteomes" id="UP000778951">
    <property type="component" value="Unassembled WGS sequence"/>
</dbReference>
<organism evidence="1 2">
    <name type="scientific">Entomospira culicis</name>
    <dbReference type="NCBI Taxonomy" id="2719989"/>
    <lineage>
        <taxon>Bacteria</taxon>
        <taxon>Pseudomonadati</taxon>
        <taxon>Spirochaetota</taxon>
        <taxon>Spirochaetia</taxon>
        <taxon>Spirochaetales</taxon>
        <taxon>Spirochaetaceae</taxon>
        <taxon>Entomospira</taxon>
    </lineage>
</organism>
<reference evidence="1" key="1">
    <citation type="submission" date="2020-03" db="EMBL/GenBank/DDBJ databases">
        <title>Spirochaetal bacteria isolated from arthropods constitute a novel genus Entomospira genus novum within the order Spirochaetales.</title>
        <authorList>
            <person name="Grana-Miraglia L."/>
            <person name="Sikutova S."/>
            <person name="Fingerle V."/>
            <person name="Sing A."/>
            <person name="Castillo-Ramirez S."/>
            <person name="Margos G."/>
            <person name="Rudolf I."/>
        </authorList>
    </citation>
    <scope>NUCLEOTIDE SEQUENCE</scope>
    <source>
        <strain evidence="1">BR149</strain>
    </source>
</reference>
<keyword evidence="2" id="KW-1185">Reference proteome</keyword>
<protein>
    <submittedName>
        <fullName evidence="1">Uncharacterized protein</fullName>
    </submittedName>
</protein>
<comment type="caution">
    <text evidence="1">The sequence shown here is derived from an EMBL/GenBank/DDBJ whole genome shotgun (WGS) entry which is preliminary data.</text>
</comment>
<dbReference type="RefSeq" id="WP_167695824.1">
    <property type="nucleotide sequence ID" value="NZ_CP118181.1"/>
</dbReference>
<dbReference type="AlphaFoldDB" id="A0A968KW16"/>
<dbReference type="EMBL" id="JAATLM010000001">
    <property type="protein sequence ID" value="NIZ69743.1"/>
    <property type="molecule type" value="Genomic_DNA"/>
</dbReference>
<proteinExistence type="predicted"/>
<gene>
    <name evidence="1" type="ORF">HCT48_05900</name>
</gene>